<dbReference type="PANTHER" id="PTHR39081:SF1">
    <property type="entry name" value="MUT7-C RNASE DOMAIN-CONTAINING PROTEIN"/>
    <property type="match status" value="1"/>
</dbReference>
<keyword evidence="3" id="KW-1185">Reference proteome</keyword>
<evidence type="ECO:0000313" key="3">
    <source>
        <dbReference type="Proteomes" id="UP000477311"/>
    </source>
</evidence>
<dbReference type="PANTHER" id="PTHR39081">
    <property type="entry name" value="MUT7-C DOMAIN-CONTAINING PROTEIN"/>
    <property type="match status" value="1"/>
</dbReference>
<comment type="caution">
    <text evidence="2">The sequence shown here is derived from an EMBL/GenBank/DDBJ whole genome shotgun (WGS) entry which is preliminary data.</text>
</comment>
<accession>A0A6M1S245</accession>
<dbReference type="Pfam" id="PF01927">
    <property type="entry name" value="Mut7-C"/>
    <property type="match status" value="1"/>
</dbReference>
<sequence>MPLQSLAGMPPRSAACYSGFVQRILKACRQRLETLARQFGARQPERAVALWMEKARQQSRDQGLPLSQALVLLDAQLQARWRRYQWRRQGRPLPPTGTWLLYCDAGLGGLARWLWAAGQRAVWCRETDDTRLIQKALRAGAVLLTPDSLLLERRIIRTGRLPTLWVPPTLRVPDQLKLVFEQLALRVAQPRCMRCGGALVPVAKAAVADRIPPRTALWLDQYFLCEDCDGLFWRGTHWQRIRRQLQALGLPGAAEI</sequence>
<evidence type="ECO:0000313" key="2">
    <source>
        <dbReference type="EMBL" id="NGO39450.1"/>
    </source>
</evidence>
<dbReference type="Proteomes" id="UP000477311">
    <property type="component" value="Unassembled WGS sequence"/>
</dbReference>
<name>A0A6M1S245_9BACT</name>
<feature type="domain" description="Mut7-C RNAse" evidence="1">
    <location>
        <begin position="101"/>
        <end position="244"/>
    </location>
</feature>
<evidence type="ECO:0000259" key="1">
    <source>
        <dbReference type="Pfam" id="PF01927"/>
    </source>
</evidence>
<gene>
    <name evidence="2" type="ORF">G4L39_08575</name>
</gene>
<organism evidence="2 3">
    <name type="scientific">Limisphaera ngatamarikiensis</name>
    <dbReference type="NCBI Taxonomy" id="1324935"/>
    <lineage>
        <taxon>Bacteria</taxon>
        <taxon>Pseudomonadati</taxon>
        <taxon>Verrucomicrobiota</taxon>
        <taxon>Verrucomicrobiia</taxon>
        <taxon>Limisphaerales</taxon>
        <taxon>Limisphaeraceae</taxon>
        <taxon>Limisphaera</taxon>
    </lineage>
</organism>
<dbReference type="AlphaFoldDB" id="A0A6M1S245"/>
<proteinExistence type="predicted"/>
<dbReference type="InterPro" id="IPR002782">
    <property type="entry name" value="Mut7-C_RNAse_dom"/>
</dbReference>
<dbReference type="EMBL" id="JAAKYA010000053">
    <property type="protein sequence ID" value="NGO39450.1"/>
    <property type="molecule type" value="Genomic_DNA"/>
</dbReference>
<protein>
    <recommendedName>
        <fullName evidence="1">Mut7-C RNAse domain-containing protein</fullName>
    </recommendedName>
</protein>
<reference evidence="2 3" key="1">
    <citation type="submission" date="2020-02" db="EMBL/GenBank/DDBJ databases">
        <title>Draft genome sequence of Limisphaera ngatamarikiensis NGM72.4T, a thermophilic Verrucomicrobia grouped in subdivision 3.</title>
        <authorList>
            <person name="Carere C.R."/>
            <person name="Steen J."/>
            <person name="Hugenholtz P."/>
            <person name="Stott M.B."/>
        </authorList>
    </citation>
    <scope>NUCLEOTIDE SEQUENCE [LARGE SCALE GENOMIC DNA]</scope>
    <source>
        <strain evidence="2 3">NGM72.4</strain>
    </source>
</reference>